<dbReference type="Proteomes" id="UP000218209">
    <property type="component" value="Unassembled WGS sequence"/>
</dbReference>
<gene>
    <name evidence="2" type="ORF">BU14_2882s0001</name>
</gene>
<dbReference type="EMBL" id="KV920618">
    <property type="protein sequence ID" value="OSX68394.1"/>
    <property type="molecule type" value="Genomic_DNA"/>
</dbReference>
<feature type="non-terminal residue" evidence="2">
    <location>
        <position position="1"/>
    </location>
</feature>
<dbReference type="OrthoDB" id="10614987at2759"/>
<evidence type="ECO:0000313" key="2">
    <source>
        <dbReference type="EMBL" id="OSX68394.1"/>
    </source>
</evidence>
<evidence type="ECO:0008006" key="4">
    <source>
        <dbReference type="Google" id="ProtNLM"/>
    </source>
</evidence>
<evidence type="ECO:0000313" key="3">
    <source>
        <dbReference type="Proteomes" id="UP000218209"/>
    </source>
</evidence>
<evidence type="ECO:0000256" key="1">
    <source>
        <dbReference type="SAM" id="MobiDB-lite"/>
    </source>
</evidence>
<keyword evidence="3" id="KW-1185">Reference proteome</keyword>
<name>A0A1X6NIE6_PORUM</name>
<proteinExistence type="predicted"/>
<dbReference type="GO" id="GO:0016757">
    <property type="term" value="F:glycosyltransferase activity"/>
    <property type="evidence" value="ECO:0007669"/>
    <property type="project" value="InterPro"/>
</dbReference>
<feature type="non-terminal residue" evidence="2">
    <location>
        <position position="378"/>
    </location>
</feature>
<dbReference type="InterPro" id="IPR044575">
    <property type="entry name" value="RAY1-like"/>
</dbReference>
<feature type="region of interest" description="Disordered" evidence="1">
    <location>
        <begin position="1"/>
        <end position="21"/>
    </location>
</feature>
<sequence>ERPRGRRRRFGSLFAGGTSTAPPLSTRSRVASYVAAAAAVAVLLLRLDRHLTTNETARARTAALLEATGSFGGGGGGGGGGAVSASAAPPTVELFTAPKPFVGADGVNQLRALESWLALTPPPAVTLLGNGDGVGDVAAAYGLRWLPDVDANVLRVPLFNALFDAANRTTAEVAVLLNADILLFDDFSLALRRLRAVLGADPWLLLGARWDVGRLPPPPSGGWGGEAPADRRRRLAADRRWRRRLARLAFWRAPPPPPSAGGGGGYLPPESVWQSERYRRAAVHHARTSGVLHTYGGIDVWAWTTGGPPLFDGVMPHFVVGRGRYDNWLTHEVIQAGRRPVIDASEACTFVHVHHDYHLVAATAAAAAGGGAPAAADG</sequence>
<protein>
    <recommendedName>
        <fullName evidence="4">Nucleotide-diphospho-sugar transferase domain-containing protein</fullName>
    </recommendedName>
</protein>
<dbReference type="AlphaFoldDB" id="A0A1X6NIE6"/>
<feature type="compositionally biased region" description="Basic residues" evidence="1">
    <location>
        <begin position="1"/>
        <end position="10"/>
    </location>
</feature>
<dbReference type="PANTHER" id="PTHR47483:SF1">
    <property type="entry name" value="BETA-ARABINOFURANOSYLTRANSFERASE RAY1"/>
    <property type="match status" value="1"/>
</dbReference>
<accession>A0A1X6NIE6</accession>
<dbReference type="PANTHER" id="PTHR47483">
    <property type="entry name" value="BETA-ARABINOFURANOSYLTRANSFERASE RAY1"/>
    <property type="match status" value="1"/>
</dbReference>
<reference evidence="2 3" key="1">
    <citation type="submission" date="2017-03" db="EMBL/GenBank/DDBJ databases">
        <title>WGS assembly of Porphyra umbilicalis.</title>
        <authorList>
            <person name="Brawley S.H."/>
            <person name="Blouin N.A."/>
            <person name="Ficko-Blean E."/>
            <person name="Wheeler G.L."/>
            <person name="Lohr M."/>
            <person name="Goodson H.V."/>
            <person name="Jenkins J.W."/>
            <person name="Blaby-Haas C.E."/>
            <person name="Helliwell K.E."/>
            <person name="Chan C."/>
            <person name="Marriage T."/>
            <person name="Bhattacharya D."/>
            <person name="Klein A.S."/>
            <person name="Badis Y."/>
            <person name="Brodie J."/>
            <person name="Cao Y."/>
            <person name="Collen J."/>
            <person name="Dittami S.M."/>
            <person name="Gachon C.M."/>
            <person name="Green B.R."/>
            <person name="Karpowicz S."/>
            <person name="Kim J.W."/>
            <person name="Kudahl U."/>
            <person name="Lin S."/>
            <person name="Michel G."/>
            <person name="Mittag M."/>
            <person name="Olson B.J."/>
            <person name="Pangilinan J."/>
            <person name="Peng Y."/>
            <person name="Qiu H."/>
            <person name="Shu S."/>
            <person name="Singer J.T."/>
            <person name="Smith A.G."/>
            <person name="Sprecher B.N."/>
            <person name="Wagner V."/>
            <person name="Wang W."/>
            <person name="Wang Z.-Y."/>
            <person name="Yan J."/>
            <person name="Yarish C."/>
            <person name="Zoeuner-Riek S."/>
            <person name="Zhuang Y."/>
            <person name="Zou Y."/>
            <person name="Lindquist E.A."/>
            <person name="Grimwood J."/>
            <person name="Barry K."/>
            <person name="Rokhsar D.S."/>
            <person name="Schmutz J."/>
            <person name="Stiller J.W."/>
            <person name="Grossman A.R."/>
            <person name="Prochnik S.E."/>
        </authorList>
    </citation>
    <scope>NUCLEOTIDE SEQUENCE [LARGE SCALE GENOMIC DNA]</scope>
    <source>
        <strain evidence="2">4086291</strain>
    </source>
</reference>
<organism evidence="2 3">
    <name type="scientific">Porphyra umbilicalis</name>
    <name type="common">Purple laver</name>
    <name type="synonym">Red alga</name>
    <dbReference type="NCBI Taxonomy" id="2786"/>
    <lineage>
        <taxon>Eukaryota</taxon>
        <taxon>Rhodophyta</taxon>
        <taxon>Bangiophyceae</taxon>
        <taxon>Bangiales</taxon>
        <taxon>Bangiaceae</taxon>
        <taxon>Porphyra</taxon>
    </lineage>
</organism>